<dbReference type="Pfam" id="PF02702">
    <property type="entry name" value="KdpD"/>
    <property type="match status" value="1"/>
</dbReference>
<name>A0A1H1MGZ4_9ACTN</name>
<evidence type="ECO:0000259" key="16">
    <source>
        <dbReference type="PROSITE" id="PS50109"/>
    </source>
</evidence>
<keyword evidence="6" id="KW-0808">Transferase</keyword>
<evidence type="ECO:0000313" key="17">
    <source>
        <dbReference type="EMBL" id="SDR86043.1"/>
    </source>
</evidence>
<dbReference type="InterPro" id="IPR003661">
    <property type="entry name" value="HisK_dim/P_dom"/>
</dbReference>
<keyword evidence="10" id="KW-0067">ATP-binding</keyword>
<dbReference type="InterPro" id="IPR036097">
    <property type="entry name" value="HisK_dim/P_sf"/>
</dbReference>
<dbReference type="GO" id="GO:0005524">
    <property type="term" value="F:ATP binding"/>
    <property type="evidence" value="ECO:0007669"/>
    <property type="project" value="UniProtKB-KW"/>
</dbReference>
<protein>
    <recommendedName>
        <fullName evidence="4">histidine kinase</fullName>
        <ecNumber evidence="4">2.7.13.3</ecNumber>
    </recommendedName>
</protein>
<dbReference type="SMART" id="SM00387">
    <property type="entry name" value="HATPase_c"/>
    <property type="match status" value="1"/>
</dbReference>
<keyword evidence="8" id="KW-0547">Nucleotide-binding</keyword>
<dbReference type="PRINTS" id="PR00344">
    <property type="entry name" value="BCTRLSENSOR"/>
</dbReference>
<evidence type="ECO:0000256" key="5">
    <source>
        <dbReference type="ARBA" id="ARBA00022553"/>
    </source>
</evidence>
<dbReference type="InterPro" id="IPR014729">
    <property type="entry name" value="Rossmann-like_a/b/a_fold"/>
</dbReference>
<feature type="transmembrane region" description="Helical" evidence="15">
    <location>
        <begin position="408"/>
        <end position="436"/>
    </location>
</feature>
<dbReference type="Gene3D" id="3.40.50.300">
    <property type="entry name" value="P-loop containing nucleotide triphosphate hydrolases"/>
    <property type="match status" value="1"/>
</dbReference>
<dbReference type="InterPro" id="IPR052023">
    <property type="entry name" value="Histidine_kinase_KdpD"/>
</dbReference>
<dbReference type="EC" id="2.7.13.3" evidence="4"/>
<dbReference type="AlphaFoldDB" id="A0A1H1MGZ4"/>
<dbReference type="InterPro" id="IPR003852">
    <property type="entry name" value="Sig_transdc_His_kinase_KdpD_N"/>
</dbReference>
<dbReference type="CDD" id="cd00075">
    <property type="entry name" value="HATPase"/>
    <property type="match status" value="1"/>
</dbReference>
<evidence type="ECO:0000256" key="3">
    <source>
        <dbReference type="ARBA" id="ARBA00004236"/>
    </source>
</evidence>
<dbReference type="SMART" id="SM00388">
    <property type="entry name" value="HisKA"/>
    <property type="match status" value="1"/>
</dbReference>
<keyword evidence="9 17" id="KW-0418">Kinase</keyword>
<dbReference type="InterPro" id="IPR038318">
    <property type="entry name" value="KdpD_sf"/>
</dbReference>
<organism evidence="17 18">
    <name type="scientific">Actinopolymorpha singaporensis</name>
    <dbReference type="NCBI Taxonomy" id="117157"/>
    <lineage>
        <taxon>Bacteria</taxon>
        <taxon>Bacillati</taxon>
        <taxon>Actinomycetota</taxon>
        <taxon>Actinomycetes</taxon>
        <taxon>Propionibacteriales</taxon>
        <taxon>Actinopolymorphaceae</taxon>
        <taxon>Actinopolymorpha</taxon>
    </lineage>
</organism>
<dbReference type="Pfam" id="PF02518">
    <property type="entry name" value="HATPase_c"/>
    <property type="match status" value="1"/>
</dbReference>
<evidence type="ECO:0000256" key="10">
    <source>
        <dbReference type="ARBA" id="ARBA00022840"/>
    </source>
</evidence>
<dbReference type="Pfam" id="PF13493">
    <property type="entry name" value="DUF4118"/>
    <property type="match status" value="1"/>
</dbReference>
<dbReference type="OrthoDB" id="9806130at2"/>
<reference evidence="17 18" key="1">
    <citation type="submission" date="2016-10" db="EMBL/GenBank/DDBJ databases">
        <authorList>
            <person name="de Groot N.N."/>
        </authorList>
    </citation>
    <scope>NUCLEOTIDE SEQUENCE [LARGE SCALE GENOMIC DNA]</scope>
    <source>
        <strain evidence="17 18">DSM 22024</strain>
    </source>
</reference>
<dbReference type="GO" id="GO:0005886">
    <property type="term" value="C:plasma membrane"/>
    <property type="evidence" value="ECO:0007669"/>
    <property type="project" value="UniProtKB-SubCell"/>
</dbReference>
<evidence type="ECO:0000256" key="12">
    <source>
        <dbReference type="ARBA" id="ARBA00023012"/>
    </source>
</evidence>
<dbReference type="SUPFAM" id="SSF47384">
    <property type="entry name" value="Homodimeric domain of signal transducing histidine kinase"/>
    <property type="match status" value="1"/>
</dbReference>
<accession>A0A1H1MGZ4</accession>
<keyword evidence="11 15" id="KW-1133">Transmembrane helix</keyword>
<dbReference type="Gene3D" id="1.10.287.130">
    <property type="match status" value="1"/>
</dbReference>
<feature type="domain" description="Histidine kinase" evidence="16">
    <location>
        <begin position="621"/>
        <end position="832"/>
    </location>
</feature>
<dbReference type="PANTHER" id="PTHR45569">
    <property type="entry name" value="SENSOR PROTEIN KDPD"/>
    <property type="match status" value="1"/>
</dbReference>
<evidence type="ECO:0000256" key="14">
    <source>
        <dbReference type="SAM" id="MobiDB-lite"/>
    </source>
</evidence>
<dbReference type="InterPro" id="IPR036890">
    <property type="entry name" value="HATPase_C_sf"/>
</dbReference>
<dbReference type="InterPro" id="IPR003594">
    <property type="entry name" value="HATPase_dom"/>
</dbReference>
<evidence type="ECO:0000256" key="15">
    <source>
        <dbReference type="SAM" id="Phobius"/>
    </source>
</evidence>
<dbReference type="GO" id="GO:0005737">
    <property type="term" value="C:cytoplasm"/>
    <property type="evidence" value="ECO:0007669"/>
    <property type="project" value="UniProtKB-ARBA"/>
</dbReference>
<dbReference type="EMBL" id="LT629732">
    <property type="protein sequence ID" value="SDR86043.1"/>
    <property type="molecule type" value="Genomic_DNA"/>
</dbReference>
<keyword evidence="7 15" id="KW-0812">Transmembrane</keyword>
<dbReference type="FunFam" id="3.40.50.620:FF:000112">
    <property type="entry name" value="Sensor histidine kinase KdpD"/>
    <property type="match status" value="1"/>
</dbReference>
<evidence type="ECO:0000256" key="2">
    <source>
        <dbReference type="ARBA" id="ARBA00004141"/>
    </source>
</evidence>
<dbReference type="STRING" id="117157.SAMN04489717_0822"/>
<dbReference type="InterPro" id="IPR006016">
    <property type="entry name" value="UspA"/>
</dbReference>
<evidence type="ECO:0000256" key="1">
    <source>
        <dbReference type="ARBA" id="ARBA00000085"/>
    </source>
</evidence>
<keyword evidence="13 15" id="KW-0472">Membrane</keyword>
<comment type="catalytic activity">
    <reaction evidence="1">
        <text>ATP + protein L-histidine = ADP + protein N-phospho-L-histidine.</text>
        <dbReference type="EC" id="2.7.13.3"/>
    </reaction>
</comment>
<keyword evidence="18" id="KW-1185">Reference proteome</keyword>
<dbReference type="Pfam" id="PF00512">
    <property type="entry name" value="HisKA"/>
    <property type="match status" value="1"/>
</dbReference>
<gene>
    <name evidence="17" type="ORF">SAMN04489717_0822</name>
</gene>
<dbReference type="InterPro" id="IPR005467">
    <property type="entry name" value="His_kinase_dom"/>
</dbReference>
<dbReference type="RefSeq" id="WP_092650672.1">
    <property type="nucleotide sequence ID" value="NZ_LT629732.1"/>
</dbReference>
<proteinExistence type="predicted"/>
<evidence type="ECO:0000256" key="13">
    <source>
        <dbReference type="ARBA" id="ARBA00023136"/>
    </source>
</evidence>
<feature type="transmembrane region" description="Helical" evidence="15">
    <location>
        <begin position="377"/>
        <end position="396"/>
    </location>
</feature>
<feature type="transmembrane region" description="Helical" evidence="15">
    <location>
        <begin position="456"/>
        <end position="477"/>
    </location>
</feature>
<evidence type="ECO:0000313" key="18">
    <source>
        <dbReference type="Proteomes" id="UP000198983"/>
    </source>
</evidence>
<dbReference type="Gene3D" id="1.20.120.620">
    <property type="entry name" value="Backbone structure of the membrane domain of e. Coli histidine kinase receptor kdpd"/>
    <property type="match status" value="1"/>
</dbReference>
<dbReference type="InterPro" id="IPR025201">
    <property type="entry name" value="KdpD_TM"/>
</dbReference>
<evidence type="ECO:0000256" key="4">
    <source>
        <dbReference type="ARBA" id="ARBA00012438"/>
    </source>
</evidence>
<evidence type="ECO:0000256" key="7">
    <source>
        <dbReference type="ARBA" id="ARBA00022692"/>
    </source>
</evidence>
<dbReference type="Pfam" id="PF00582">
    <property type="entry name" value="Usp"/>
    <property type="match status" value="1"/>
</dbReference>
<dbReference type="FunFam" id="1.10.287.130:FF:000021">
    <property type="entry name" value="Sensor histidine kinase KdpD"/>
    <property type="match status" value="1"/>
</dbReference>
<dbReference type="PROSITE" id="PS50109">
    <property type="entry name" value="HIS_KIN"/>
    <property type="match status" value="1"/>
</dbReference>
<dbReference type="FunFam" id="3.40.50.300:FF:000483">
    <property type="entry name" value="Sensor histidine kinase KdpD"/>
    <property type="match status" value="1"/>
</dbReference>
<comment type="subcellular location">
    <subcellularLocation>
        <location evidence="3">Cell membrane</location>
    </subcellularLocation>
    <subcellularLocation>
        <location evidence="2">Membrane</location>
        <topology evidence="2">Multi-pass membrane protein</topology>
    </subcellularLocation>
</comment>
<keyword evidence="5" id="KW-0597">Phosphoprotein</keyword>
<dbReference type="Gene3D" id="3.30.565.10">
    <property type="entry name" value="Histidine kinase-like ATPase, C-terminal domain"/>
    <property type="match status" value="1"/>
</dbReference>
<dbReference type="PANTHER" id="PTHR45569:SF1">
    <property type="entry name" value="SENSOR PROTEIN KDPD"/>
    <property type="match status" value="1"/>
</dbReference>
<evidence type="ECO:0000256" key="9">
    <source>
        <dbReference type="ARBA" id="ARBA00022777"/>
    </source>
</evidence>
<feature type="region of interest" description="Disordered" evidence="14">
    <location>
        <begin position="832"/>
        <end position="855"/>
    </location>
</feature>
<dbReference type="Proteomes" id="UP000198983">
    <property type="component" value="Chromosome I"/>
</dbReference>
<dbReference type="GO" id="GO:0000155">
    <property type="term" value="F:phosphorelay sensor kinase activity"/>
    <property type="evidence" value="ECO:0007669"/>
    <property type="project" value="InterPro"/>
</dbReference>
<feature type="compositionally biased region" description="Low complexity" evidence="14">
    <location>
        <begin position="838"/>
        <end position="848"/>
    </location>
</feature>
<evidence type="ECO:0000256" key="6">
    <source>
        <dbReference type="ARBA" id="ARBA00022679"/>
    </source>
</evidence>
<dbReference type="SUPFAM" id="SSF52402">
    <property type="entry name" value="Adenine nucleotide alpha hydrolases-like"/>
    <property type="match status" value="1"/>
</dbReference>
<dbReference type="Gene3D" id="3.40.50.620">
    <property type="entry name" value="HUPs"/>
    <property type="match status" value="1"/>
</dbReference>
<evidence type="ECO:0000256" key="8">
    <source>
        <dbReference type="ARBA" id="ARBA00022741"/>
    </source>
</evidence>
<keyword evidence="12" id="KW-0902">Two-component regulatory system</keyword>
<dbReference type="InterPro" id="IPR004358">
    <property type="entry name" value="Sig_transdc_His_kin-like_C"/>
</dbReference>
<dbReference type="InterPro" id="IPR027417">
    <property type="entry name" value="P-loop_NTPase"/>
</dbReference>
<dbReference type="SUPFAM" id="SSF55874">
    <property type="entry name" value="ATPase domain of HSP90 chaperone/DNA topoisomerase II/histidine kinase"/>
    <property type="match status" value="1"/>
</dbReference>
<dbReference type="CDD" id="cd00082">
    <property type="entry name" value="HisKA"/>
    <property type="match status" value="1"/>
</dbReference>
<evidence type="ECO:0000256" key="11">
    <source>
        <dbReference type="ARBA" id="ARBA00022989"/>
    </source>
</evidence>
<sequence>MARGMFRVYLGAAPGVGKTYAMLGEGHRRADRGTDVVVGFVECHGRVLTEQLVAGLEVVPRRTIEYRGRTFTEMDVDAIIRRRPEQVLVDEIAHTNVPGSRNAKRWQDVEELLDAGIDVITTVNIQHLESLNDVVEAITGVRQRETIPDEVVRRADQIELRDMSPEALRRRLAHGNVYPPEKVDAALANYFRAGNLTALRELALLWLADRVDEGLARYRAEHDITAAWPARERVVVALTGGPEGETVLRRAARIAARGAGGELLAVHVASGDGLAAAPPQTLARLRALVESLGGTYHQVVGDDVPTALLDFASGVNATQLVLGSSRRNRFQHLFRPDVATVLTPRSGDIDVHLVTHEQIGKGRLQTSRTPLSRRRIIGSWILALVGPPVLTLLLTATRDAHTLTLQVLLFLALAVANALVGGIAPAAVSAVLGSLLLNYFFTPPLHTLTINESQNVVALVIFVVIAVAVAIVVDLAARRSSQAARAKAEAATLSTLAGNALRGSDALESLLGQARETFGMASAALLERGPADGIDDQWKVLGSVGTDPARAPAEADADAAVTDSLVLALTGRVLPASDRRVLEAFAEYLAVVLERRRLAEQAGRAGKLAEGNRIRTALLAAVSHDLRTPLAAVKAAVSSLRQTDVELSEEDQAELLAGIEESADRLDRLVANLLDMSRIQAEAVRPMLRDVSLDEVVPAALIGVPPRSVKVVLPEDLPAVRVDTGLVERAVANVVENAVRHNPPGEPVLLTASALRDQVEIRVADRGPGVPDESKDHIFEPFQRLGDAPAGTGVGLGLAVARGFAEANGGTLYAEDTPAGGLTMVLTLPAAEAGSGAGTPPGTTYGSGDTDRTAP</sequence>